<comment type="caution">
    <text evidence="1">The sequence shown here is derived from an EMBL/GenBank/DDBJ whole genome shotgun (WGS) entry which is preliminary data.</text>
</comment>
<dbReference type="EMBL" id="AACB03000005">
    <property type="protein sequence ID" value="KAE8301277.1"/>
    <property type="molecule type" value="Genomic_DNA"/>
</dbReference>
<organism evidence="1 2">
    <name type="scientific">Giardia intestinalis (strain ATCC 50803 / WB clone C6)</name>
    <name type="common">Giardia lamblia</name>
    <dbReference type="NCBI Taxonomy" id="184922"/>
    <lineage>
        <taxon>Eukaryota</taxon>
        <taxon>Metamonada</taxon>
        <taxon>Diplomonadida</taxon>
        <taxon>Hexamitidae</taxon>
        <taxon>Giardiinae</taxon>
        <taxon>Giardia</taxon>
    </lineage>
</organism>
<protein>
    <submittedName>
        <fullName evidence="1">Uncharacterized protein</fullName>
    </submittedName>
</protein>
<dbReference type="OMA" id="CCTDCAR"/>
<proteinExistence type="predicted"/>
<dbReference type="Proteomes" id="UP000001548">
    <property type="component" value="Unassembled WGS sequence"/>
</dbReference>
<sequence length="1515" mass="170586">MLHNERVIFVFDSEYGRFLSIETIRNTISCSFKTTVKRSGVAFRIRTEATPKIKCTASPAIGITDKSISTQITCLLSSGLTFNDLFQPVILKLEVAFLNSNQFRTVMHDMAIESLLNMVQTKAFQIFILPRKLADDPYCLSISDILVTSRVNESTLQHRAAHRNALCPFKALTNIYTSLANRSLLLAVSLKHSIDPRTKREYTDEEGSDLILEQIGQECDTRIGELKSLRLPPAYQNARLPIAQRAKRQHKDNRMPIGWSEEQLTSMGVGDYGVPLPPNQSTHNCYEYAQDHYAVIKAYSLLLDTLRHDLLMWIDMPLQAQISVITKACRDVVTPIACPVCSSMSVESYTICHRCGCAIGCCTDCARSYSALHKAECDMLFPVAIFQTLSSDDLVDAIEQGNRALFDQLQSIGSKTTIEAEMIFETWNESRCAVAVLLEDASAAVCKLERYLVSGQQSNQYPETSIDNQDIKKEHHNLDCAKVKSTYWPETGSKRLYVTANNLKDIMLNIKERKSVIDVHEGIARIKESSDAVRDFLVENVGDEDENVRAILEFLLDNKSIFPEIFTEMISRMRYAYMEQLMLLKEKIMEVEEEILSMDYQDQVHRFEFIECVSTFVNLLRSLPLRALPSFLETQTVVEQAFISEDGRTICAQPGDINESVQHTSDTSLQEMFIELTDSAVSIVRHEFDRIDKATTEEGATSQCTNNLKNSQMKQIEVRHLKSLAIKPQILQLLSEVQSIGMLQFKGSTIKRSTDLSALGIEEKQFPKENFISYCEAMKEMQTMLGELRVYCPHGINALCPIYKDSIRDWPLMPVKFSVTEEQMSNAYDVAAFLEAKLSQMSDLLDAITNESRAIQAKIGGKTKQLKQFKSEFNQIVAKNESFVGQIDRRNGARQNQYLQLPSLPLDLRQTSAKSVGSGYARLTNYLIQDILSVSSRQADRIMTLLPQEKIKELKEVCGTYVCRKHSLLFLAASGKCQHILSVYIRNGIFYPHSQAALSSRQEQKSRARRNSIAINLNKEADNYLEGQASTPQTGFLTPKHKAGQPYGRFPLNSDHSKGAPLTQYAEQVLRQKLTRKRVDKLPSPASARPCPHPPKDSENSSNALYNIQSISAQVDETICSNMYDTNQSTWKTASSPASSVPNNGVYDTSQLLIQRGIIGARDDLEKYTCELNILYPSLTRALAYDEFVSGIEHACRRPINIDVFTAENEFRATQFLVVKEQEEKDINSTIVHSENDIKEQQSAILPHPPMLGLPPRPKSVPGLSLPFACNKASNITTSSITESERPQSGVLKKRRSIKSALCQRELAKRAAELKQAYEQTIKDFPSGDTELPAIRREIAEFRSRFIDALTGADATLSDLVKLRYTAYKTINRRLKRTVARTTEHTVQKHGEKSTSSVHLQSCLARMKEQAITNDIAKLKEVISSSAALSTLPVSLRNYFRSWLEVESEANNLFTYVDKKIALKLSSKSQDHKHIARISSRAIDANIHGWSVCIDFGVLAGAEYRLLALFDLLPF</sequence>
<keyword evidence="2" id="KW-1185">Reference proteome</keyword>
<dbReference type="VEuPathDB" id="GiardiaDB:GL50803_87472"/>
<evidence type="ECO:0000313" key="1">
    <source>
        <dbReference type="EMBL" id="KAE8301277.1"/>
    </source>
</evidence>
<evidence type="ECO:0000313" key="2">
    <source>
        <dbReference type="Proteomes" id="UP000001548"/>
    </source>
</evidence>
<reference evidence="1 2" key="1">
    <citation type="journal article" date="2007" name="Science">
        <title>Genomic minimalism in the early diverging intestinal parasite Giardia lamblia.</title>
        <authorList>
            <person name="Morrison H.G."/>
            <person name="McArthur A.G."/>
            <person name="Gillin F.D."/>
            <person name="Aley S.B."/>
            <person name="Adam R.D."/>
            <person name="Olsen G.J."/>
            <person name="Best A.A."/>
            <person name="Cande W.Z."/>
            <person name="Chen F."/>
            <person name="Cipriano M.J."/>
            <person name="Davids B.J."/>
            <person name="Dawson S.C."/>
            <person name="Elmendorf H.G."/>
            <person name="Hehl A.B."/>
            <person name="Holder M.E."/>
            <person name="Huse S.M."/>
            <person name="Kim U.U."/>
            <person name="Lasek-Nesselquist E."/>
            <person name="Manning G."/>
            <person name="Nigam A."/>
            <person name="Nixon J.E."/>
            <person name="Palm D."/>
            <person name="Passamaneck N.E."/>
            <person name="Prabhu A."/>
            <person name="Reich C.I."/>
            <person name="Reiner D.S."/>
            <person name="Samuelson J."/>
            <person name="Svard S.G."/>
            <person name="Sogin M.L."/>
        </authorList>
    </citation>
    <scope>NUCLEOTIDE SEQUENCE [LARGE SCALE GENOMIC DNA]</scope>
    <source>
        <strain evidence="1 2">WB C6</strain>
    </source>
</reference>
<gene>
    <name evidence="1" type="ORF">GL50803_0087472</name>
</gene>
<dbReference type="HOGENOM" id="CLU_248023_0_0_1"/>
<name>D3KI14_GIAIC</name>
<accession>D3KI14</accession>